<feature type="transmembrane region" description="Helical" evidence="2">
    <location>
        <begin position="689"/>
        <end position="711"/>
    </location>
</feature>
<evidence type="ECO:0000313" key="3">
    <source>
        <dbReference type="EMBL" id="OAM89346.1"/>
    </source>
</evidence>
<dbReference type="OrthoDB" id="10019609at2"/>
<dbReference type="Proteomes" id="UP000078486">
    <property type="component" value="Unassembled WGS sequence"/>
</dbReference>
<dbReference type="EMBL" id="LRRQ01000099">
    <property type="protein sequence ID" value="OAM89346.1"/>
    <property type="molecule type" value="Genomic_DNA"/>
</dbReference>
<keyword evidence="1" id="KW-0175">Coiled coil</keyword>
<evidence type="ECO:0000256" key="2">
    <source>
        <dbReference type="SAM" id="Phobius"/>
    </source>
</evidence>
<sequence>MADDNTTLEILIKIRDELAGANRAREELQKTKVEATESAKAVVNLNAELARVKGDLAALQKTNTELANLKQLADAGTKSAMGMGTGLGQATLKTENLQRANMLLAGVLSGNVVGAVNAVRGVFVSMMGPLGLALAAVTAVGMKLYSIWQAGLAAEAARAADEFAWSLDRARESADDLAKASASAFATALTEAMRFYDEAGAALERQFEATQRIRRAELALAQVKIRNDSSLSPEQKIIKEQQLIADLEALTLADKAKLLADQKRLAEEAKTLADRELEVAQTALAAAREKPKDAWIDTAKVDTLKAAIRDLQAQAASSPAMLRGMGVAAPEDEENPSAPGDFQKGVELQKQIDSLNRQIAQESELKTIEENRARAMATLGSNLAAAEAGAQKTASGLDAASQRLQQFKDVDLKVAEIEKETADERAKAQAGDRRVTTTKQLADETAKVADIEEQSALAQIRHNKEIVASNPDLTRIQRQEELNKLIAEEGRLLSEMIDRRAEMLESGELSDSERAALEARIDALVREIQRLGGGVPTEKRDIDKARDNYTKTFDGSGLTAGEGVEAGLLNYSSQLGTVGNQFADFTSGTLLDTARGITDEIYNWAAGTGQFGDALLALGDTVFRQLLDTLVQMGIQWVMNTALIKTGMVGISATQDAIRTQQTGKTVAANAAVAASAMPGAVASGISSFGVALIFGALALALVLAAASAFAGGGRVRGRNTLAVLNDGSDGDEFVIRGASRAKYGDSMLSQINAGTYDPAIITSSLAETPFASLPAAQLTATSAPSVSSGGGVAALASALGQPPAPNITQRFFMDWAAARNDILTSGDFRDTVRDITREFFRMNS</sequence>
<proteinExistence type="predicted"/>
<protein>
    <submittedName>
        <fullName evidence="3">Uncharacterized protein</fullName>
    </submittedName>
</protein>
<evidence type="ECO:0000313" key="4">
    <source>
        <dbReference type="Proteomes" id="UP000078486"/>
    </source>
</evidence>
<dbReference type="AlphaFoldDB" id="A0A178IJQ0"/>
<dbReference type="STRING" id="1184151.AW736_13930"/>
<organism evidence="3 4">
    <name type="scientific">Termitidicoccus mucosus</name>
    <dbReference type="NCBI Taxonomy" id="1184151"/>
    <lineage>
        <taxon>Bacteria</taxon>
        <taxon>Pseudomonadati</taxon>
        <taxon>Verrucomicrobiota</taxon>
        <taxon>Opitutia</taxon>
        <taxon>Opitutales</taxon>
        <taxon>Opitutaceae</taxon>
        <taxon>Termitidicoccus</taxon>
    </lineage>
</organism>
<comment type="caution">
    <text evidence="3">The sequence shown here is derived from an EMBL/GenBank/DDBJ whole genome shotgun (WGS) entry which is preliminary data.</text>
</comment>
<feature type="coiled-coil region" evidence="1">
    <location>
        <begin position="345"/>
        <end position="372"/>
    </location>
</feature>
<keyword evidence="2" id="KW-1133">Transmembrane helix</keyword>
<name>A0A178IJQ0_9BACT</name>
<evidence type="ECO:0000256" key="1">
    <source>
        <dbReference type="SAM" id="Coils"/>
    </source>
</evidence>
<feature type="coiled-coil region" evidence="1">
    <location>
        <begin position="11"/>
        <end position="62"/>
    </location>
</feature>
<dbReference type="RefSeq" id="WP_068770795.1">
    <property type="nucleotide sequence ID" value="NZ_CP109796.1"/>
</dbReference>
<keyword evidence="4" id="KW-1185">Reference proteome</keyword>
<reference evidence="3 4" key="1">
    <citation type="submission" date="2016-01" db="EMBL/GenBank/DDBJ databases">
        <title>High potential of lignocellulose degradation of a new Verrucomicrobia species.</title>
        <authorList>
            <person name="Wang Y."/>
            <person name="Shi Y."/>
            <person name="Qiu Z."/>
            <person name="Liu S."/>
            <person name="Yang H."/>
        </authorList>
    </citation>
    <scope>NUCLEOTIDE SEQUENCE [LARGE SCALE GENOMIC DNA]</scope>
    <source>
        <strain evidence="3 4">TSB47</strain>
    </source>
</reference>
<accession>A0A178IJQ0</accession>
<keyword evidence="2" id="KW-0472">Membrane</keyword>
<keyword evidence="2" id="KW-0812">Transmembrane</keyword>
<gene>
    <name evidence="3" type="ORF">AW736_13930</name>
</gene>